<dbReference type="Proteomes" id="UP000808349">
    <property type="component" value="Unassembled WGS sequence"/>
</dbReference>
<dbReference type="PANTHER" id="PTHR43386:SF1">
    <property type="entry name" value="D,D-DIPEPTIDE TRANSPORT SYSTEM PERMEASE PROTEIN DDPC-RELATED"/>
    <property type="match status" value="1"/>
</dbReference>
<keyword evidence="2 7" id="KW-0813">Transport</keyword>
<name>A0A9D7S7W6_9BACT</name>
<gene>
    <name evidence="9" type="ORF">IPO85_02715</name>
</gene>
<keyword evidence="3" id="KW-1003">Cell membrane</keyword>
<comment type="similarity">
    <text evidence="7">Belongs to the binding-protein-dependent transport system permease family.</text>
</comment>
<evidence type="ECO:0000259" key="8">
    <source>
        <dbReference type="PROSITE" id="PS50928"/>
    </source>
</evidence>
<dbReference type="AlphaFoldDB" id="A0A9D7S7W6"/>
<protein>
    <submittedName>
        <fullName evidence="9">ABC transporter permease</fullName>
    </submittedName>
</protein>
<comment type="subcellular location">
    <subcellularLocation>
        <location evidence="1 7">Cell membrane</location>
        <topology evidence="1 7">Multi-pass membrane protein</topology>
    </subcellularLocation>
</comment>
<keyword evidence="4 7" id="KW-0812">Transmembrane</keyword>
<dbReference type="Gene3D" id="1.10.3720.10">
    <property type="entry name" value="MetI-like"/>
    <property type="match status" value="1"/>
</dbReference>
<evidence type="ECO:0000256" key="2">
    <source>
        <dbReference type="ARBA" id="ARBA00022448"/>
    </source>
</evidence>
<evidence type="ECO:0000256" key="7">
    <source>
        <dbReference type="RuleBase" id="RU363032"/>
    </source>
</evidence>
<dbReference type="SUPFAM" id="SSF161098">
    <property type="entry name" value="MetI-like"/>
    <property type="match status" value="1"/>
</dbReference>
<feature type="transmembrane region" description="Helical" evidence="7">
    <location>
        <begin position="104"/>
        <end position="128"/>
    </location>
</feature>
<evidence type="ECO:0000256" key="5">
    <source>
        <dbReference type="ARBA" id="ARBA00022989"/>
    </source>
</evidence>
<comment type="caution">
    <text evidence="9">The sequence shown here is derived from an EMBL/GenBank/DDBJ whole genome shotgun (WGS) entry which is preliminary data.</text>
</comment>
<feature type="transmembrane region" description="Helical" evidence="7">
    <location>
        <begin position="238"/>
        <end position="259"/>
    </location>
</feature>
<evidence type="ECO:0000256" key="6">
    <source>
        <dbReference type="ARBA" id="ARBA00023136"/>
    </source>
</evidence>
<dbReference type="Pfam" id="PF00528">
    <property type="entry name" value="BPD_transp_1"/>
    <property type="match status" value="1"/>
</dbReference>
<dbReference type="InterPro" id="IPR050366">
    <property type="entry name" value="BP-dependent_transpt_permease"/>
</dbReference>
<evidence type="ECO:0000313" key="9">
    <source>
        <dbReference type="EMBL" id="MBK9716434.1"/>
    </source>
</evidence>
<proteinExistence type="inferred from homology"/>
<dbReference type="GO" id="GO:0005886">
    <property type="term" value="C:plasma membrane"/>
    <property type="evidence" value="ECO:0007669"/>
    <property type="project" value="UniProtKB-SubCell"/>
</dbReference>
<feature type="domain" description="ABC transmembrane type-1" evidence="8">
    <location>
        <begin position="69"/>
        <end position="259"/>
    </location>
</feature>
<evidence type="ECO:0000256" key="3">
    <source>
        <dbReference type="ARBA" id="ARBA00022475"/>
    </source>
</evidence>
<organism evidence="9 10">
    <name type="scientific">Candidatus Defluviibacterium haderslevense</name>
    <dbReference type="NCBI Taxonomy" id="2981993"/>
    <lineage>
        <taxon>Bacteria</taxon>
        <taxon>Pseudomonadati</taxon>
        <taxon>Bacteroidota</taxon>
        <taxon>Saprospiria</taxon>
        <taxon>Saprospirales</taxon>
        <taxon>Saprospiraceae</taxon>
        <taxon>Candidatus Defluviibacterium</taxon>
    </lineage>
</organism>
<dbReference type="GO" id="GO:0055085">
    <property type="term" value="P:transmembrane transport"/>
    <property type="evidence" value="ECO:0007669"/>
    <property type="project" value="InterPro"/>
</dbReference>
<feature type="transmembrane region" description="Helical" evidence="7">
    <location>
        <begin position="73"/>
        <end position="98"/>
    </location>
</feature>
<evidence type="ECO:0000313" key="10">
    <source>
        <dbReference type="Proteomes" id="UP000808349"/>
    </source>
</evidence>
<keyword evidence="5 7" id="KW-1133">Transmembrane helix</keyword>
<reference evidence="9 10" key="1">
    <citation type="submission" date="2020-10" db="EMBL/GenBank/DDBJ databases">
        <title>Connecting structure to function with the recovery of over 1000 high-quality activated sludge metagenome-assembled genomes encoding full-length rRNA genes using long-read sequencing.</title>
        <authorList>
            <person name="Singleton C.M."/>
            <person name="Petriglieri F."/>
            <person name="Kristensen J.M."/>
            <person name="Kirkegaard R.H."/>
            <person name="Michaelsen T.Y."/>
            <person name="Andersen M.H."/>
            <person name="Karst S.M."/>
            <person name="Dueholm M.S."/>
            <person name="Nielsen P.H."/>
            <person name="Albertsen M."/>
        </authorList>
    </citation>
    <scope>NUCLEOTIDE SEQUENCE [LARGE SCALE GENOMIC DNA]</scope>
    <source>
        <strain evidence="9">Ribe_18-Q3-R11-54_BAT3C.373</strain>
    </source>
</reference>
<dbReference type="InterPro" id="IPR000515">
    <property type="entry name" value="MetI-like"/>
</dbReference>
<sequence>MNPGFVSCFEWNTNINVSKQSLISIMFYGDQSIQKPQINNNKDNTNCIRYYLGTDRYGRDVYSRLIIGIRYTLIVGSIAVLFSLIIGIILGLLAGYFGGKTDQLISLIISLFWSLPTILLAFVILMAFGRNMISIFISIGLTMWGDVARLVRGLVLHYKEQHFVQACKAMGFSHFRVMVFHILPNISGPIWIQASSNFALAILLESGLSFLGMGLQPPIPTLGNILQEQYSLAFSGKIIQAIIPSIVVVLLILSFQIITNHFRDRTDIKLKSN</sequence>
<dbReference type="CDD" id="cd06261">
    <property type="entry name" value="TM_PBP2"/>
    <property type="match status" value="1"/>
</dbReference>
<evidence type="ECO:0000256" key="4">
    <source>
        <dbReference type="ARBA" id="ARBA00022692"/>
    </source>
</evidence>
<evidence type="ECO:0000256" key="1">
    <source>
        <dbReference type="ARBA" id="ARBA00004651"/>
    </source>
</evidence>
<accession>A0A9D7S7W6</accession>
<dbReference type="PROSITE" id="PS50928">
    <property type="entry name" value="ABC_TM1"/>
    <property type="match status" value="1"/>
</dbReference>
<dbReference type="InterPro" id="IPR035906">
    <property type="entry name" value="MetI-like_sf"/>
</dbReference>
<dbReference type="EMBL" id="JADKFW010000004">
    <property type="protein sequence ID" value="MBK9716434.1"/>
    <property type="molecule type" value="Genomic_DNA"/>
</dbReference>
<dbReference type="PANTHER" id="PTHR43386">
    <property type="entry name" value="OLIGOPEPTIDE TRANSPORT SYSTEM PERMEASE PROTEIN APPC"/>
    <property type="match status" value="1"/>
</dbReference>
<keyword evidence="6 7" id="KW-0472">Membrane</keyword>